<dbReference type="InterPro" id="IPR002213">
    <property type="entry name" value="UDP_glucos_trans"/>
</dbReference>
<dbReference type="PANTHER" id="PTHR48050">
    <property type="entry name" value="STEROL 3-BETA-GLUCOSYLTRANSFERASE"/>
    <property type="match status" value="1"/>
</dbReference>
<protein>
    <submittedName>
        <fullName evidence="6">Glycosyltransferase</fullName>
    </submittedName>
</protein>
<dbReference type="InterPro" id="IPR048284">
    <property type="entry name" value="EryCIII-like_N"/>
</dbReference>
<comment type="caution">
    <text evidence="6">The sequence shown here is derived from an EMBL/GenBank/DDBJ whole genome shotgun (WGS) entry which is preliminary data.</text>
</comment>
<dbReference type="Pfam" id="PF21036">
    <property type="entry name" value="EryCIII-like_N"/>
    <property type="match status" value="1"/>
</dbReference>
<dbReference type="PANTHER" id="PTHR48050:SF13">
    <property type="entry name" value="STEROL 3-BETA-GLUCOSYLTRANSFERASE UGT80A2"/>
    <property type="match status" value="1"/>
</dbReference>
<comment type="similarity">
    <text evidence="1">Belongs to the glycosyltransferase 28 family.</text>
</comment>
<dbReference type="InterPro" id="IPR010610">
    <property type="entry name" value="EryCIII-like_C"/>
</dbReference>
<proteinExistence type="inferred from homology"/>
<dbReference type="Gene3D" id="3.40.50.2000">
    <property type="entry name" value="Glycogen Phosphorylase B"/>
    <property type="match status" value="2"/>
</dbReference>
<evidence type="ECO:0000256" key="3">
    <source>
        <dbReference type="ARBA" id="ARBA00022679"/>
    </source>
</evidence>
<keyword evidence="3" id="KW-0808">Transferase</keyword>
<dbReference type="EMBL" id="BAABJM010000002">
    <property type="protein sequence ID" value="GAA5051730.1"/>
    <property type="molecule type" value="Genomic_DNA"/>
</dbReference>
<feature type="domain" description="Erythromycin biosynthesis protein CIII-like C-terminal" evidence="4">
    <location>
        <begin position="248"/>
        <end position="390"/>
    </location>
</feature>
<name>A0ABP9K879_9NOCA</name>
<reference evidence="7" key="1">
    <citation type="journal article" date="2019" name="Int. J. Syst. Evol. Microbiol.">
        <title>The Global Catalogue of Microorganisms (GCM) 10K type strain sequencing project: providing services to taxonomists for standard genome sequencing and annotation.</title>
        <authorList>
            <consortium name="The Broad Institute Genomics Platform"/>
            <consortium name="The Broad Institute Genome Sequencing Center for Infectious Disease"/>
            <person name="Wu L."/>
            <person name="Ma J."/>
        </authorList>
    </citation>
    <scope>NUCLEOTIDE SEQUENCE [LARGE SCALE GENOMIC DNA]</scope>
    <source>
        <strain evidence="7">JCM 18298</strain>
    </source>
</reference>
<dbReference type="InterPro" id="IPR050426">
    <property type="entry name" value="Glycosyltransferase_28"/>
</dbReference>
<accession>A0ABP9K879</accession>
<evidence type="ECO:0000313" key="7">
    <source>
        <dbReference type="Proteomes" id="UP001500603"/>
    </source>
</evidence>
<evidence type="ECO:0000259" key="5">
    <source>
        <dbReference type="Pfam" id="PF21036"/>
    </source>
</evidence>
<evidence type="ECO:0000313" key="6">
    <source>
        <dbReference type="EMBL" id="GAA5051730.1"/>
    </source>
</evidence>
<organism evidence="6 7">
    <name type="scientific">Nocardia callitridis</name>
    <dbReference type="NCBI Taxonomy" id="648753"/>
    <lineage>
        <taxon>Bacteria</taxon>
        <taxon>Bacillati</taxon>
        <taxon>Actinomycetota</taxon>
        <taxon>Actinomycetes</taxon>
        <taxon>Mycobacteriales</taxon>
        <taxon>Nocardiaceae</taxon>
        <taxon>Nocardia</taxon>
    </lineage>
</organism>
<gene>
    <name evidence="6" type="ORF">GCM10023318_23400</name>
</gene>
<feature type="domain" description="Erythromycin biosynthesis protein CIII-like N-terminal" evidence="5">
    <location>
        <begin position="22"/>
        <end position="232"/>
    </location>
</feature>
<keyword evidence="2" id="KW-0328">Glycosyltransferase</keyword>
<evidence type="ECO:0000259" key="4">
    <source>
        <dbReference type="Pfam" id="PF06722"/>
    </source>
</evidence>
<dbReference type="CDD" id="cd03784">
    <property type="entry name" value="GT1_Gtf-like"/>
    <property type="match status" value="1"/>
</dbReference>
<dbReference type="Proteomes" id="UP001500603">
    <property type="component" value="Unassembled WGS sequence"/>
</dbReference>
<sequence length="407" mass="43711">MRVLIATWNVPGHLRPLVPLGWALRALGHDVVVVSSPDMVDTVLGAGLPALAAGPHFDSFTALRDESARRAWKPETEVLSTDPAIAAEQEKQRLMIGFGLAAAAAKAQAADAVAFAERWRPDLVVFEPTGIVGPLIGTLLGVPTVRHLWSIDFTARIGEFEHDIVGELAQPFGVTRIGVNGTHTLDPAPARLQIADDRGRDPIRFIPYNGPTVLDPWLWQPPRRPRVAITWGTSKSALGFDHMVLAPRVVAALAHHDVEVAVAVTDDQRELFDEVPDNVVHLGPVPLDALVSTCSVLVGGGGAGTVLTSLVNGVPQLVISHMPDESIHGQRVQESGSGLHLPGADVTDSEIDTAVRRLLGTEFRTAANELRADMRARPTPFEVVERLERLVAEHALAPQSSGQGRRT</sequence>
<dbReference type="RefSeq" id="WP_345495293.1">
    <property type="nucleotide sequence ID" value="NZ_BAABJM010000002.1"/>
</dbReference>
<evidence type="ECO:0000256" key="1">
    <source>
        <dbReference type="ARBA" id="ARBA00006962"/>
    </source>
</evidence>
<evidence type="ECO:0000256" key="2">
    <source>
        <dbReference type="ARBA" id="ARBA00022676"/>
    </source>
</evidence>
<keyword evidence="7" id="KW-1185">Reference proteome</keyword>
<dbReference type="SUPFAM" id="SSF53756">
    <property type="entry name" value="UDP-Glycosyltransferase/glycogen phosphorylase"/>
    <property type="match status" value="1"/>
</dbReference>
<dbReference type="Pfam" id="PF06722">
    <property type="entry name" value="EryCIII-like_C"/>
    <property type="match status" value="1"/>
</dbReference>